<protein>
    <submittedName>
        <fullName evidence="2">Uncharacterized protein</fullName>
    </submittedName>
</protein>
<feature type="signal peptide" evidence="1">
    <location>
        <begin position="1"/>
        <end position="16"/>
    </location>
</feature>
<reference evidence="2" key="2">
    <citation type="submission" date="2020-02" db="EMBL/GenBank/DDBJ databases">
        <title>Identification and distribution of gene clusters putatively required for synthesis of sphingolipid metabolism inhibitors in phylogenetically diverse species of the filamentous fungus Fusarium.</title>
        <authorList>
            <person name="Kim H.-S."/>
            <person name="Busman M."/>
            <person name="Brown D.W."/>
            <person name="Divon H."/>
            <person name="Uhlig S."/>
            <person name="Proctor R.H."/>
        </authorList>
    </citation>
    <scope>NUCLEOTIDE SEQUENCE</scope>
    <source>
        <strain evidence="2">NRRL 25174</strain>
    </source>
</reference>
<dbReference type="InterPro" id="IPR045702">
    <property type="entry name" value="DUF6060"/>
</dbReference>
<evidence type="ECO:0000313" key="3">
    <source>
        <dbReference type="Proteomes" id="UP000730481"/>
    </source>
</evidence>
<dbReference type="EMBL" id="PVQB02000033">
    <property type="protein sequence ID" value="KAF4345166.1"/>
    <property type="molecule type" value="Genomic_DNA"/>
</dbReference>
<comment type="caution">
    <text evidence="2">The sequence shown here is derived from an EMBL/GenBank/DDBJ whole genome shotgun (WGS) entry which is preliminary data.</text>
</comment>
<organism evidence="2 3">
    <name type="scientific">Fusarium beomiforme</name>
    <dbReference type="NCBI Taxonomy" id="44412"/>
    <lineage>
        <taxon>Eukaryota</taxon>
        <taxon>Fungi</taxon>
        <taxon>Dikarya</taxon>
        <taxon>Ascomycota</taxon>
        <taxon>Pezizomycotina</taxon>
        <taxon>Sordariomycetes</taxon>
        <taxon>Hypocreomycetidae</taxon>
        <taxon>Hypocreales</taxon>
        <taxon>Nectriaceae</taxon>
        <taxon>Fusarium</taxon>
        <taxon>Fusarium burgessii species complex</taxon>
    </lineage>
</organism>
<keyword evidence="1" id="KW-0732">Signal</keyword>
<accession>A0A9P5AV09</accession>
<dbReference type="OrthoDB" id="5102799at2759"/>
<proteinExistence type="predicted"/>
<dbReference type="Proteomes" id="UP000730481">
    <property type="component" value="Unassembled WGS sequence"/>
</dbReference>
<sequence>MKIFLVILLLVFPTTSFSLSKRGCATWNPSPHDGWTTTGPPIRVSRTINCTAERAKENGHGKDNCKGQQYKMGIIANATINATQVTDTNVTYPYHGNTSIKNKETIIQLVRRNVNLRYLEEINLNRLTVLPFTTPANTTKNGTYGYWALVPSRYCCRGYLEDCDDELEEDLNEYPVTVCGFRIQSHGENESSTTYHGKNTFVELDEEDSVTIY</sequence>
<gene>
    <name evidence="2" type="ORF">FBEOM_872</name>
</gene>
<feature type="chain" id="PRO_5040187840" evidence="1">
    <location>
        <begin position="17"/>
        <end position="213"/>
    </location>
</feature>
<name>A0A9P5AV09_9HYPO</name>
<reference evidence="2" key="1">
    <citation type="journal article" date="2017" name="Mycologia">
        <title>Fusarium algeriense, sp. nov., a novel toxigenic crown rot pathogen of durum wheat from Algeria is nested in the Fusarium burgessii species complex.</title>
        <authorList>
            <person name="Laraba I."/>
            <person name="Keddad A."/>
            <person name="Boureghda H."/>
            <person name="Abdallah N."/>
            <person name="Vaughan M.M."/>
            <person name="Proctor R.H."/>
            <person name="Busman M."/>
            <person name="O'Donnell K."/>
        </authorList>
    </citation>
    <scope>NUCLEOTIDE SEQUENCE</scope>
    <source>
        <strain evidence="2">NRRL 25174</strain>
    </source>
</reference>
<evidence type="ECO:0000313" key="2">
    <source>
        <dbReference type="EMBL" id="KAF4345166.1"/>
    </source>
</evidence>
<keyword evidence="3" id="KW-1185">Reference proteome</keyword>
<evidence type="ECO:0000256" key="1">
    <source>
        <dbReference type="SAM" id="SignalP"/>
    </source>
</evidence>
<dbReference type="Pfam" id="PF19535">
    <property type="entry name" value="DUF6060"/>
    <property type="match status" value="1"/>
</dbReference>
<dbReference type="AlphaFoldDB" id="A0A9P5AV09"/>